<organism evidence="2">
    <name type="scientific">uncultured Streptomyces sp</name>
    <dbReference type="NCBI Taxonomy" id="174707"/>
    <lineage>
        <taxon>Bacteria</taxon>
        <taxon>Bacillati</taxon>
        <taxon>Actinomycetota</taxon>
        <taxon>Actinomycetes</taxon>
        <taxon>Kitasatosporales</taxon>
        <taxon>Streptomycetaceae</taxon>
        <taxon>Streptomyces</taxon>
        <taxon>environmental samples</taxon>
    </lineage>
</organism>
<reference evidence="2" key="1">
    <citation type="journal article" date="2013" name="Environ. Microbiol.">
        <title>Seasonally variable intestinal metagenomes of the red palm weevil (Rhynchophorus ferrugineus).</title>
        <authorList>
            <person name="Jia S."/>
            <person name="Zhang X."/>
            <person name="Zhang G."/>
            <person name="Yin A."/>
            <person name="Zhang S."/>
            <person name="Li F."/>
            <person name="Wang L."/>
            <person name="Zhao D."/>
            <person name="Yun Q."/>
            <person name="Tala"/>
            <person name="Wang J."/>
            <person name="Sun G."/>
            <person name="Baabdullah M."/>
            <person name="Yu X."/>
            <person name="Hu S."/>
            <person name="Al-Mssallem I.S."/>
            <person name="Yu J."/>
        </authorList>
    </citation>
    <scope>NUCLEOTIDE SEQUENCE</scope>
</reference>
<dbReference type="GO" id="GO:0005524">
    <property type="term" value="F:ATP binding"/>
    <property type="evidence" value="ECO:0007669"/>
    <property type="project" value="InterPro"/>
</dbReference>
<evidence type="ECO:0000259" key="1">
    <source>
        <dbReference type="PROSITE" id="PS50011"/>
    </source>
</evidence>
<protein>
    <submittedName>
        <fullName evidence="2">Pkinase</fullName>
    </submittedName>
</protein>
<feature type="non-terminal residue" evidence="2">
    <location>
        <position position="168"/>
    </location>
</feature>
<accession>A0A060BTA9</accession>
<feature type="non-terminal residue" evidence="2">
    <location>
        <position position="1"/>
    </location>
</feature>
<dbReference type="SMART" id="SM00220">
    <property type="entry name" value="S_TKc"/>
    <property type="match status" value="1"/>
</dbReference>
<dbReference type="SUPFAM" id="SSF56112">
    <property type="entry name" value="Protein kinase-like (PK-like)"/>
    <property type="match status" value="1"/>
</dbReference>
<dbReference type="GO" id="GO:0004672">
    <property type="term" value="F:protein kinase activity"/>
    <property type="evidence" value="ECO:0007669"/>
    <property type="project" value="InterPro"/>
</dbReference>
<proteinExistence type="predicted"/>
<keyword evidence="2" id="KW-0808">Transferase</keyword>
<dbReference type="AlphaFoldDB" id="A0A060BTA9"/>
<dbReference type="InterPro" id="IPR011009">
    <property type="entry name" value="Kinase-like_dom_sf"/>
</dbReference>
<name>A0A060BTA9_9ACTN</name>
<sequence length="168" mass="18082">DAETESDEAFIVTELIEGPTLEKDVQENGVYTGEALVQLARQLRDAVQSIHAVGVLHRDIKPSNVMMSSHGPVLIDFGVAQFDDDVRLTTPGSLTHTPGYCDPHVLSGASPDEQADWWALAAVITYAASGNHPYGTDAAPQIMRRVLAGEVDLSGLSPQWREACTRAS</sequence>
<feature type="domain" description="Protein kinase" evidence="1">
    <location>
        <begin position="1"/>
        <end position="168"/>
    </location>
</feature>
<dbReference type="InterPro" id="IPR008271">
    <property type="entry name" value="Ser/Thr_kinase_AS"/>
</dbReference>
<dbReference type="EMBL" id="KF118906">
    <property type="protein sequence ID" value="AIA86169.1"/>
    <property type="molecule type" value="Genomic_DNA"/>
</dbReference>
<dbReference type="PROSITE" id="PS50011">
    <property type="entry name" value="PROTEIN_KINASE_DOM"/>
    <property type="match status" value="1"/>
</dbReference>
<dbReference type="Gene3D" id="1.10.510.10">
    <property type="entry name" value="Transferase(Phosphotransferase) domain 1"/>
    <property type="match status" value="1"/>
</dbReference>
<evidence type="ECO:0000313" key="2">
    <source>
        <dbReference type="EMBL" id="AIA86169.1"/>
    </source>
</evidence>
<keyword evidence="2" id="KW-0418">Kinase</keyword>
<dbReference type="InterPro" id="IPR000719">
    <property type="entry name" value="Prot_kinase_dom"/>
</dbReference>
<dbReference type="Pfam" id="PF00069">
    <property type="entry name" value="Pkinase"/>
    <property type="match status" value="1"/>
</dbReference>
<dbReference type="PANTHER" id="PTHR24347">
    <property type="entry name" value="SERINE/THREONINE-PROTEIN KINASE"/>
    <property type="match status" value="1"/>
</dbReference>
<dbReference type="PROSITE" id="PS00108">
    <property type="entry name" value="PROTEIN_KINASE_ST"/>
    <property type="match status" value="1"/>
</dbReference>